<accession>A0A5B7J404</accession>
<feature type="compositionally biased region" description="Basic and acidic residues" evidence="1">
    <location>
        <begin position="15"/>
        <end position="28"/>
    </location>
</feature>
<feature type="region of interest" description="Disordered" evidence="1">
    <location>
        <begin position="1"/>
        <end position="44"/>
    </location>
</feature>
<dbReference type="Proteomes" id="UP000324222">
    <property type="component" value="Unassembled WGS sequence"/>
</dbReference>
<protein>
    <submittedName>
        <fullName evidence="2">Uncharacterized protein</fullName>
    </submittedName>
</protein>
<reference evidence="2 3" key="1">
    <citation type="submission" date="2019-05" db="EMBL/GenBank/DDBJ databases">
        <title>Another draft genome of Portunus trituberculatus and its Hox gene families provides insights of decapod evolution.</title>
        <authorList>
            <person name="Jeong J.-H."/>
            <person name="Song I."/>
            <person name="Kim S."/>
            <person name="Choi T."/>
            <person name="Kim D."/>
            <person name="Ryu S."/>
            <person name="Kim W."/>
        </authorList>
    </citation>
    <scope>NUCLEOTIDE SEQUENCE [LARGE SCALE GENOMIC DNA]</scope>
    <source>
        <tissue evidence="2">Muscle</tissue>
    </source>
</reference>
<dbReference type="AlphaFoldDB" id="A0A5B7J404"/>
<evidence type="ECO:0000313" key="3">
    <source>
        <dbReference type="Proteomes" id="UP000324222"/>
    </source>
</evidence>
<dbReference type="EMBL" id="VSRR010073847">
    <property type="protein sequence ID" value="MPC87224.1"/>
    <property type="molecule type" value="Genomic_DNA"/>
</dbReference>
<name>A0A5B7J404_PORTR</name>
<feature type="compositionally biased region" description="Polar residues" evidence="1">
    <location>
        <begin position="31"/>
        <end position="44"/>
    </location>
</feature>
<sequence length="44" mass="4917">MPCAGHETPQVVVNENDKRRGMIDKRGDYNYGQTSLTTTASHTH</sequence>
<comment type="caution">
    <text evidence="2">The sequence shown here is derived from an EMBL/GenBank/DDBJ whole genome shotgun (WGS) entry which is preliminary data.</text>
</comment>
<proteinExistence type="predicted"/>
<evidence type="ECO:0000313" key="2">
    <source>
        <dbReference type="EMBL" id="MPC87224.1"/>
    </source>
</evidence>
<evidence type="ECO:0000256" key="1">
    <source>
        <dbReference type="SAM" id="MobiDB-lite"/>
    </source>
</evidence>
<gene>
    <name evidence="2" type="ORF">E2C01_082080</name>
</gene>
<keyword evidence="3" id="KW-1185">Reference proteome</keyword>
<organism evidence="2 3">
    <name type="scientific">Portunus trituberculatus</name>
    <name type="common">Swimming crab</name>
    <name type="synonym">Neptunus trituberculatus</name>
    <dbReference type="NCBI Taxonomy" id="210409"/>
    <lineage>
        <taxon>Eukaryota</taxon>
        <taxon>Metazoa</taxon>
        <taxon>Ecdysozoa</taxon>
        <taxon>Arthropoda</taxon>
        <taxon>Crustacea</taxon>
        <taxon>Multicrustacea</taxon>
        <taxon>Malacostraca</taxon>
        <taxon>Eumalacostraca</taxon>
        <taxon>Eucarida</taxon>
        <taxon>Decapoda</taxon>
        <taxon>Pleocyemata</taxon>
        <taxon>Brachyura</taxon>
        <taxon>Eubrachyura</taxon>
        <taxon>Portunoidea</taxon>
        <taxon>Portunidae</taxon>
        <taxon>Portuninae</taxon>
        <taxon>Portunus</taxon>
    </lineage>
</organism>